<dbReference type="SMART" id="SM00119">
    <property type="entry name" value="HECTc"/>
    <property type="match status" value="1"/>
</dbReference>
<dbReference type="OrthoDB" id="8068875at2759"/>
<dbReference type="InterPro" id="IPR035983">
    <property type="entry name" value="Hect_E3_ubiquitin_ligase"/>
</dbReference>
<proteinExistence type="predicted"/>
<dbReference type="Gene3D" id="3.30.2410.10">
    <property type="entry name" value="Hect, E3 ligase catalytic domain"/>
    <property type="match status" value="1"/>
</dbReference>
<evidence type="ECO:0000256" key="2">
    <source>
        <dbReference type="ARBA" id="ARBA00004906"/>
    </source>
</evidence>
<dbReference type="GO" id="GO:0061630">
    <property type="term" value="F:ubiquitin protein ligase activity"/>
    <property type="evidence" value="ECO:0007669"/>
    <property type="project" value="UniProtKB-EC"/>
</dbReference>
<keyword evidence="4" id="KW-0808">Transferase</keyword>
<comment type="catalytic activity">
    <reaction evidence="1">
        <text>S-ubiquitinyl-[E2 ubiquitin-conjugating enzyme]-L-cysteine + [acceptor protein]-L-lysine = [E2 ubiquitin-conjugating enzyme]-L-cysteine + N(6)-ubiquitinyl-[acceptor protein]-L-lysine.</text>
        <dbReference type="EC" id="2.3.2.26"/>
    </reaction>
</comment>
<evidence type="ECO:0000256" key="3">
    <source>
        <dbReference type="ARBA" id="ARBA00012485"/>
    </source>
</evidence>
<dbReference type="PROSITE" id="PS50237">
    <property type="entry name" value="HECT"/>
    <property type="match status" value="1"/>
</dbReference>
<evidence type="ECO:0000313" key="9">
    <source>
        <dbReference type="Proteomes" id="UP000185944"/>
    </source>
</evidence>
<reference evidence="8 9" key="1">
    <citation type="submission" date="2016-02" db="EMBL/GenBank/DDBJ databases">
        <title>Discovery of a natural microsporidian pathogen with a broad tissue tropism in Caenorhabditis elegans.</title>
        <authorList>
            <person name="Luallen R.J."/>
            <person name="Reinke A.W."/>
            <person name="Tong L."/>
            <person name="Botts M.R."/>
            <person name="Felix M.-A."/>
            <person name="Troemel E.R."/>
        </authorList>
    </citation>
    <scope>NUCLEOTIDE SEQUENCE [LARGE SCALE GENOMIC DNA]</scope>
    <source>
        <strain evidence="8 9">JUm2807</strain>
    </source>
</reference>
<gene>
    <name evidence="8" type="ORF">NEDG_00182</name>
</gene>
<evidence type="ECO:0000256" key="1">
    <source>
        <dbReference type="ARBA" id="ARBA00000885"/>
    </source>
</evidence>
<keyword evidence="9" id="KW-1185">Reference proteome</keyword>
<dbReference type="PANTHER" id="PTHR11254">
    <property type="entry name" value="HECT DOMAIN UBIQUITIN-PROTEIN LIGASE"/>
    <property type="match status" value="1"/>
</dbReference>
<dbReference type="Gene3D" id="3.90.1750.10">
    <property type="entry name" value="Hect, E3 ligase catalytic domains"/>
    <property type="match status" value="1"/>
</dbReference>
<keyword evidence="5 6" id="KW-0833">Ubl conjugation pathway</keyword>
<dbReference type="InterPro" id="IPR000569">
    <property type="entry name" value="HECT_dom"/>
</dbReference>
<dbReference type="VEuPathDB" id="MicrosporidiaDB:NEDG_00182"/>
<protein>
    <recommendedName>
        <fullName evidence="3">HECT-type E3 ubiquitin transferase</fullName>
        <ecNumber evidence="3">2.3.2.26</ecNumber>
    </recommendedName>
</protein>
<dbReference type="AlphaFoldDB" id="A0A177EIE2"/>
<dbReference type="GeneID" id="93646532"/>
<dbReference type="EMBL" id="LTDL01000014">
    <property type="protein sequence ID" value="OAG31707.1"/>
    <property type="molecule type" value="Genomic_DNA"/>
</dbReference>
<comment type="caution">
    <text evidence="8">The sequence shown here is derived from an EMBL/GenBank/DDBJ whole genome shotgun (WGS) entry which is preliminary data.</text>
</comment>
<evidence type="ECO:0000259" key="7">
    <source>
        <dbReference type="PROSITE" id="PS50237"/>
    </source>
</evidence>
<comment type="pathway">
    <text evidence="2">Protein modification; protein ubiquitination.</text>
</comment>
<dbReference type="PANTHER" id="PTHR11254:SF440">
    <property type="entry name" value="E3 UBIQUITIN-PROTEIN LIGASE NEDD-4"/>
    <property type="match status" value="1"/>
</dbReference>
<dbReference type="EC" id="2.3.2.26" evidence="3"/>
<evidence type="ECO:0000256" key="6">
    <source>
        <dbReference type="PROSITE-ProRule" id="PRU00104"/>
    </source>
</evidence>
<dbReference type="RefSeq" id="XP_067545308.1">
    <property type="nucleotide sequence ID" value="XM_067687600.1"/>
</dbReference>
<accession>A0A177EIE2</accession>
<name>A0A177EIE2_9MICR</name>
<dbReference type="Proteomes" id="UP000185944">
    <property type="component" value="Unassembled WGS sequence"/>
</dbReference>
<organism evidence="8 9">
    <name type="scientific">Nematocida displodere</name>
    <dbReference type="NCBI Taxonomy" id="1805483"/>
    <lineage>
        <taxon>Eukaryota</taxon>
        <taxon>Fungi</taxon>
        <taxon>Fungi incertae sedis</taxon>
        <taxon>Microsporidia</taxon>
        <taxon>Nematocida</taxon>
    </lineage>
</organism>
<evidence type="ECO:0000256" key="4">
    <source>
        <dbReference type="ARBA" id="ARBA00022679"/>
    </source>
</evidence>
<dbReference type="STRING" id="1805483.A0A177EIE2"/>
<sequence length="544" mass="62593">MLAIVEHLSVKRRGVFSWLKKVGQCTVHIKAGEKESEHIVFSKRRSCSLGLALEYAGQADSPVVVVSFKNERIEIRPGEGFSSLPFRGKKYSGSVSICVVAGSYFEHYEQLDIQRHATSFSETVQENQETHIRRMYDGETYTVDLRSLETEGYAPILRNATIYDAHMTARQEHRSMQLIDPDSADAEFIKKIQKLREVPKMFISSLTSVMFSLDRENALASFFEKFNNPSDRRRMRKKIVVKFRSELGQDHGALRKEFFEITAAALVQDERFVLENGLFDFCSAEDLKLSRVQNPNPQRSLDIDDQTFYIFTGFFISQVVFQQVQINIRFSRSFYRALLREKGVLEDVTDQQLRQSIRWIEENSVDELSFTFKSGKGVIDPNKHLFIEELIYEETFGKRPGYRPMVDSFHQIVSSEILRFTPEELARLTSGLEVVSLDYLIKTAIYKNCTERTPEVAYFWEIMRTESEAFRKKALLFITGSSSIQFLPGLVNEAITIEKSDLQGGLPSAHACFRQLVLCSYESMAQLKAKLHYAINETEGFHFV</sequence>
<dbReference type="Pfam" id="PF00632">
    <property type="entry name" value="HECT"/>
    <property type="match status" value="1"/>
</dbReference>
<feature type="domain" description="HECT" evidence="7">
    <location>
        <begin position="228"/>
        <end position="544"/>
    </location>
</feature>
<feature type="active site" description="Glycyl thioester intermediate" evidence="6">
    <location>
        <position position="512"/>
    </location>
</feature>
<dbReference type="SUPFAM" id="SSF56204">
    <property type="entry name" value="Hect, E3 ligase catalytic domain"/>
    <property type="match status" value="1"/>
</dbReference>
<evidence type="ECO:0000313" key="8">
    <source>
        <dbReference type="EMBL" id="OAG31707.1"/>
    </source>
</evidence>
<evidence type="ECO:0000256" key="5">
    <source>
        <dbReference type="ARBA" id="ARBA00022786"/>
    </source>
</evidence>
<dbReference type="InterPro" id="IPR050409">
    <property type="entry name" value="E3_ubiq-protein_ligase"/>
</dbReference>